<dbReference type="AlphaFoldDB" id="A0A6B0Y7J7"/>
<organism evidence="1">
    <name type="scientific">Boseongicola sp. SB0664_bin_43</name>
    <dbReference type="NCBI Taxonomy" id="2604844"/>
    <lineage>
        <taxon>Bacteria</taxon>
        <taxon>Pseudomonadati</taxon>
        <taxon>Pseudomonadota</taxon>
        <taxon>Alphaproteobacteria</taxon>
        <taxon>Rhodobacterales</taxon>
        <taxon>Paracoccaceae</taxon>
        <taxon>Boseongicola</taxon>
    </lineage>
</organism>
<dbReference type="EMBL" id="VXRY01000563">
    <property type="protein sequence ID" value="MXY35106.1"/>
    <property type="molecule type" value="Genomic_DNA"/>
</dbReference>
<name>A0A6B0Y7J7_9RHOB</name>
<keyword evidence="1" id="KW-0540">Nuclease</keyword>
<accession>A0A6B0Y7J7</accession>
<evidence type="ECO:0000313" key="1">
    <source>
        <dbReference type="EMBL" id="MXY35106.1"/>
    </source>
</evidence>
<reference evidence="1" key="1">
    <citation type="submission" date="2019-09" db="EMBL/GenBank/DDBJ databases">
        <title>Characterisation of the sponge microbiome using genome-centric metagenomics.</title>
        <authorList>
            <person name="Engelberts J.P."/>
            <person name="Robbins S.J."/>
            <person name="De Goeij J.M."/>
            <person name="Aranda M."/>
            <person name="Bell S.C."/>
            <person name="Webster N.S."/>
        </authorList>
    </citation>
    <scope>NUCLEOTIDE SEQUENCE</scope>
    <source>
        <strain evidence="1">SB0664_bin_43</strain>
    </source>
</reference>
<comment type="caution">
    <text evidence="1">The sequence shown here is derived from an EMBL/GenBank/DDBJ whole genome shotgun (WGS) entry which is preliminary data.</text>
</comment>
<keyword evidence="1" id="KW-0255">Endonuclease</keyword>
<sequence length="87" mass="9680">MRPAAEDFRAALRNRFERATEAGKKSLEVRSGELHKEVGGYPGLDHRMPTCCDVMRGEMTKADELVSAPPKGKGASVVIRYRLPRSH</sequence>
<proteinExistence type="predicted"/>
<protein>
    <submittedName>
        <fullName evidence="1">HNH endonuclease</fullName>
    </submittedName>
</protein>
<dbReference type="GO" id="GO:0004519">
    <property type="term" value="F:endonuclease activity"/>
    <property type="evidence" value="ECO:0007669"/>
    <property type="project" value="UniProtKB-KW"/>
</dbReference>
<keyword evidence="1" id="KW-0378">Hydrolase</keyword>
<gene>
    <name evidence="1" type="ORF">F4Y60_13700</name>
</gene>